<protein>
    <submittedName>
        <fullName evidence="1">Uncharacterized protein</fullName>
    </submittedName>
</protein>
<dbReference type="EMBL" id="BPVZ01000016">
    <property type="protein sequence ID" value="GKV00856.1"/>
    <property type="molecule type" value="Genomic_DNA"/>
</dbReference>
<evidence type="ECO:0000313" key="2">
    <source>
        <dbReference type="Proteomes" id="UP001054252"/>
    </source>
</evidence>
<keyword evidence="2" id="KW-1185">Reference proteome</keyword>
<name>A0AAV5IQG7_9ROSI</name>
<dbReference type="Proteomes" id="UP001054252">
    <property type="component" value="Unassembled WGS sequence"/>
</dbReference>
<gene>
    <name evidence="1" type="ORF">SLEP1_g13471</name>
</gene>
<comment type="caution">
    <text evidence="1">The sequence shown here is derived from an EMBL/GenBank/DDBJ whole genome shotgun (WGS) entry which is preliminary data.</text>
</comment>
<accession>A0AAV5IQG7</accession>
<organism evidence="1 2">
    <name type="scientific">Rubroshorea leprosula</name>
    <dbReference type="NCBI Taxonomy" id="152421"/>
    <lineage>
        <taxon>Eukaryota</taxon>
        <taxon>Viridiplantae</taxon>
        <taxon>Streptophyta</taxon>
        <taxon>Embryophyta</taxon>
        <taxon>Tracheophyta</taxon>
        <taxon>Spermatophyta</taxon>
        <taxon>Magnoliopsida</taxon>
        <taxon>eudicotyledons</taxon>
        <taxon>Gunneridae</taxon>
        <taxon>Pentapetalae</taxon>
        <taxon>rosids</taxon>
        <taxon>malvids</taxon>
        <taxon>Malvales</taxon>
        <taxon>Dipterocarpaceae</taxon>
        <taxon>Rubroshorea</taxon>
    </lineage>
</organism>
<dbReference type="AlphaFoldDB" id="A0AAV5IQG7"/>
<reference evidence="1 2" key="1">
    <citation type="journal article" date="2021" name="Commun. Biol.">
        <title>The genome of Shorea leprosula (Dipterocarpaceae) highlights the ecological relevance of drought in aseasonal tropical rainforests.</title>
        <authorList>
            <person name="Ng K.K.S."/>
            <person name="Kobayashi M.J."/>
            <person name="Fawcett J.A."/>
            <person name="Hatakeyama M."/>
            <person name="Paape T."/>
            <person name="Ng C.H."/>
            <person name="Ang C.C."/>
            <person name="Tnah L.H."/>
            <person name="Lee C.T."/>
            <person name="Nishiyama T."/>
            <person name="Sese J."/>
            <person name="O'Brien M.J."/>
            <person name="Copetti D."/>
            <person name="Mohd Noor M.I."/>
            <person name="Ong R.C."/>
            <person name="Putra M."/>
            <person name="Sireger I.Z."/>
            <person name="Indrioko S."/>
            <person name="Kosugi Y."/>
            <person name="Izuno A."/>
            <person name="Isagi Y."/>
            <person name="Lee S.L."/>
            <person name="Shimizu K.K."/>
        </authorList>
    </citation>
    <scope>NUCLEOTIDE SEQUENCE [LARGE SCALE GENOMIC DNA]</scope>
    <source>
        <strain evidence="1">214</strain>
    </source>
</reference>
<evidence type="ECO:0000313" key="1">
    <source>
        <dbReference type="EMBL" id="GKV00856.1"/>
    </source>
</evidence>
<sequence>MFSSSRIEVFMFCPPPGLDNLHDWTNNVQPYFPIYVARRDFEFQGPVLLLLLQ</sequence>
<proteinExistence type="predicted"/>